<feature type="transmembrane region" description="Helical" evidence="1">
    <location>
        <begin position="15"/>
        <end position="36"/>
    </location>
</feature>
<keyword evidence="3" id="KW-1185">Reference proteome</keyword>
<reference evidence="2" key="1">
    <citation type="submission" date="2020-10" db="EMBL/GenBank/DDBJ databases">
        <authorList>
            <person name="Castelo-Branco R."/>
            <person name="Eusebio N."/>
            <person name="Adriana R."/>
            <person name="Vieira A."/>
            <person name="Brugerolle De Fraissinette N."/>
            <person name="Rezende De Castro R."/>
            <person name="Schneider M.P."/>
            <person name="Vasconcelos V."/>
            <person name="Leao P.N."/>
        </authorList>
    </citation>
    <scope>NUCLEOTIDE SEQUENCE</scope>
    <source>
        <strain evidence="2">LEGE 11467</strain>
    </source>
</reference>
<sequence>MKITQNLPQTNSLDFVAWLLLAASLCFPAIVLTLQLSRQEEERSLKARGAVYQSALLSHVKRDYPPAYPSLRPQILTTTLQDWALLERSICQVLEERSTDSPQRVASELTTYIQPEFRSISAGIVKAASCS</sequence>
<dbReference type="RefSeq" id="WP_264321428.1">
    <property type="nucleotide sequence ID" value="NZ_JADEXN010000163.1"/>
</dbReference>
<accession>A0A928VVW4</accession>
<evidence type="ECO:0000313" key="2">
    <source>
        <dbReference type="EMBL" id="MBE9041202.1"/>
    </source>
</evidence>
<keyword evidence="1" id="KW-0812">Transmembrane</keyword>
<protein>
    <submittedName>
        <fullName evidence="2">Uncharacterized protein</fullName>
    </submittedName>
</protein>
<proteinExistence type="predicted"/>
<name>A0A928VVW4_9CYAN</name>
<keyword evidence="1" id="KW-1133">Transmembrane helix</keyword>
<evidence type="ECO:0000313" key="3">
    <source>
        <dbReference type="Proteomes" id="UP000621799"/>
    </source>
</evidence>
<gene>
    <name evidence="2" type="ORF">IQ235_10470</name>
</gene>
<evidence type="ECO:0000256" key="1">
    <source>
        <dbReference type="SAM" id="Phobius"/>
    </source>
</evidence>
<dbReference type="Proteomes" id="UP000621799">
    <property type="component" value="Unassembled WGS sequence"/>
</dbReference>
<organism evidence="2 3">
    <name type="scientific">Zarconia navalis LEGE 11467</name>
    <dbReference type="NCBI Taxonomy" id="1828826"/>
    <lineage>
        <taxon>Bacteria</taxon>
        <taxon>Bacillati</taxon>
        <taxon>Cyanobacteriota</taxon>
        <taxon>Cyanophyceae</taxon>
        <taxon>Oscillatoriophycideae</taxon>
        <taxon>Oscillatoriales</taxon>
        <taxon>Oscillatoriales incertae sedis</taxon>
        <taxon>Zarconia</taxon>
        <taxon>Zarconia navalis</taxon>
    </lineage>
</organism>
<dbReference type="EMBL" id="JADEXN010000163">
    <property type="protein sequence ID" value="MBE9041202.1"/>
    <property type="molecule type" value="Genomic_DNA"/>
</dbReference>
<comment type="caution">
    <text evidence="2">The sequence shown here is derived from an EMBL/GenBank/DDBJ whole genome shotgun (WGS) entry which is preliminary data.</text>
</comment>
<keyword evidence="1" id="KW-0472">Membrane</keyword>
<dbReference type="AlphaFoldDB" id="A0A928VVW4"/>